<evidence type="ECO:0000256" key="3">
    <source>
        <dbReference type="SAM" id="SignalP"/>
    </source>
</evidence>
<organism evidence="4 5">
    <name type="scientific">Pseudoglutamicibacter albus DNF00011</name>
    <dbReference type="NCBI Taxonomy" id="1401063"/>
    <lineage>
        <taxon>Bacteria</taxon>
        <taxon>Bacillati</taxon>
        <taxon>Actinomycetota</taxon>
        <taxon>Actinomycetes</taxon>
        <taxon>Micrococcales</taxon>
        <taxon>Micrococcaceae</taxon>
        <taxon>Pseudoglutamicibacter</taxon>
    </lineage>
</organism>
<dbReference type="EMBL" id="JRNH01000030">
    <property type="protein sequence ID" value="KGF19667.1"/>
    <property type="molecule type" value="Genomic_DNA"/>
</dbReference>
<evidence type="ECO:0000256" key="2">
    <source>
        <dbReference type="SAM" id="Phobius"/>
    </source>
</evidence>
<dbReference type="RefSeq" id="WP_035757457.1">
    <property type="nucleotide sequence ID" value="NZ_JRNH01000030.1"/>
</dbReference>
<feature type="region of interest" description="Disordered" evidence="1">
    <location>
        <begin position="252"/>
        <end position="273"/>
    </location>
</feature>
<keyword evidence="2" id="KW-1133">Transmembrane helix</keyword>
<keyword evidence="2" id="KW-0472">Membrane</keyword>
<feature type="chain" id="PRO_5038981254" description="Lipoprotein" evidence="3">
    <location>
        <begin position="27"/>
        <end position="273"/>
    </location>
</feature>
<accession>A0A095ZM33</accession>
<protein>
    <recommendedName>
        <fullName evidence="6">Lipoprotein</fullName>
    </recommendedName>
</protein>
<dbReference type="AlphaFoldDB" id="A0A095ZM33"/>
<gene>
    <name evidence="4" type="ORF">HMPREF2128_09140</name>
</gene>
<evidence type="ECO:0000313" key="5">
    <source>
        <dbReference type="Proteomes" id="UP000053528"/>
    </source>
</evidence>
<dbReference type="PROSITE" id="PS51257">
    <property type="entry name" value="PROKAR_LIPOPROTEIN"/>
    <property type="match status" value="1"/>
</dbReference>
<feature type="transmembrane region" description="Helical" evidence="2">
    <location>
        <begin position="224"/>
        <end position="247"/>
    </location>
</feature>
<evidence type="ECO:0000256" key="1">
    <source>
        <dbReference type="SAM" id="MobiDB-lite"/>
    </source>
</evidence>
<keyword evidence="2" id="KW-0812">Transmembrane</keyword>
<keyword evidence="3" id="KW-0732">Signal</keyword>
<feature type="signal peptide" evidence="3">
    <location>
        <begin position="1"/>
        <end position="26"/>
    </location>
</feature>
<evidence type="ECO:0000313" key="4">
    <source>
        <dbReference type="EMBL" id="KGF19667.1"/>
    </source>
</evidence>
<feature type="compositionally biased region" description="Low complexity" evidence="1">
    <location>
        <begin position="252"/>
        <end position="263"/>
    </location>
</feature>
<sequence length="273" mass="28912">MKFTKSFRAMTAALFAGAMVLTGCSAGGDGASNAKPEVNKFTYDVELEADVRTPDKLEGNVNVQLELTEKMLQEQRKTGGDDKFSAKAQLEGVKQVLASRVGIDEKKLKVVEKSEQDAHLIAEDLTMQEVTDLVAVQAEYTSDGTYVAQVYPMVIAGNQQQGTVAELNVTLPAAITEANTGGQINGNTATWTTENLEEAVKANEAPEFLTAETRPATTVDQTPIWLSVVIFVLGVIAAALMVALAVIPSKKTSKSSNTAKPNTAGTDAAEGNA</sequence>
<name>A0A095ZM33_9MICC</name>
<comment type="caution">
    <text evidence="4">The sequence shown here is derived from an EMBL/GenBank/DDBJ whole genome shotgun (WGS) entry which is preliminary data.</text>
</comment>
<reference evidence="4 5" key="1">
    <citation type="submission" date="2014-07" db="EMBL/GenBank/DDBJ databases">
        <authorList>
            <person name="McCorrison J."/>
            <person name="Sanka R."/>
            <person name="Torralba M."/>
            <person name="Gillis M."/>
            <person name="Haft D.H."/>
            <person name="Methe B."/>
            <person name="Sutton G."/>
            <person name="Nelson K.E."/>
        </authorList>
    </citation>
    <scope>NUCLEOTIDE SEQUENCE [LARGE SCALE GENOMIC DNA]</scope>
    <source>
        <strain evidence="4 5">DNF00011</strain>
    </source>
</reference>
<dbReference type="Proteomes" id="UP000053528">
    <property type="component" value="Unassembled WGS sequence"/>
</dbReference>
<proteinExistence type="predicted"/>
<evidence type="ECO:0008006" key="6">
    <source>
        <dbReference type="Google" id="ProtNLM"/>
    </source>
</evidence>